<dbReference type="PANTHER" id="PTHR42792">
    <property type="entry name" value="FLAGELLIN"/>
    <property type="match status" value="1"/>
</dbReference>
<reference evidence="5 6" key="1">
    <citation type="submission" date="2018-07" db="EMBL/GenBank/DDBJ databases">
        <title>Genomic Encyclopedia of Type Strains, Phase III (KMG-III): the genomes of soil and plant-associated and newly described type strains.</title>
        <authorList>
            <person name="Whitman W."/>
        </authorList>
    </citation>
    <scope>NUCLEOTIDE SEQUENCE [LARGE SCALE GENOMIC DNA]</scope>
    <source>
        <strain evidence="5 6">CECT 8488</strain>
    </source>
</reference>
<evidence type="ECO:0000313" key="6">
    <source>
        <dbReference type="Proteomes" id="UP000256845"/>
    </source>
</evidence>
<evidence type="ECO:0000313" key="5">
    <source>
        <dbReference type="EMBL" id="RED44808.1"/>
    </source>
</evidence>
<dbReference type="Gene3D" id="1.20.1330.10">
    <property type="entry name" value="f41 fragment of flagellin, N-terminal domain"/>
    <property type="match status" value="1"/>
</dbReference>
<keyword evidence="3" id="KW-0975">Bacterial flagellum</keyword>
<dbReference type="NCBIfam" id="NF006489">
    <property type="entry name" value="PRK08913.1"/>
    <property type="match status" value="1"/>
</dbReference>
<dbReference type="EMBL" id="QRDW01000013">
    <property type="protein sequence ID" value="RED44808.1"/>
    <property type="molecule type" value="Genomic_DNA"/>
</dbReference>
<dbReference type="GO" id="GO:0009288">
    <property type="term" value="C:bacterial-type flagellum"/>
    <property type="evidence" value="ECO:0007669"/>
    <property type="project" value="UniProtKB-SubCell"/>
</dbReference>
<dbReference type="RefSeq" id="WP_181905473.1">
    <property type="nucleotide sequence ID" value="NZ_QRDW01000013.1"/>
</dbReference>
<dbReference type="Pfam" id="PF00700">
    <property type="entry name" value="Flagellin_C"/>
    <property type="match status" value="1"/>
</dbReference>
<dbReference type="InterPro" id="IPR046358">
    <property type="entry name" value="Flagellin_C"/>
</dbReference>
<organism evidence="5 6">
    <name type="scientific">Aestuariispira insulae</name>
    <dbReference type="NCBI Taxonomy" id="1461337"/>
    <lineage>
        <taxon>Bacteria</taxon>
        <taxon>Pseudomonadati</taxon>
        <taxon>Pseudomonadota</taxon>
        <taxon>Alphaproteobacteria</taxon>
        <taxon>Rhodospirillales</taxon>
        <taxon>Kiloniellaceae</taxon>
        <taxon>Aestuariispira</taxon>
    </lineage>
</organism>
<keyword evidence="6" id="KW-1185">Reference proteome</keyword>
<comment type="caution">
    <text evidence="5">The sequence shown here is derived from an EMBL/GenBank/DDBJ whole genome shotgun (WGS) entry which is preliminary data.</text>
</comment>
<keyword evidence="5" id="KW-0282">Flagellum</keyword>
<dbReference type="Proteomes" id="UP000256845">
    <property type="component" value="Unassembled WGS sequence"/>
</dbReference>
<keyword evidence="5" id="KW-0966">Cell projection</keyword>
<protein>
    <submittedName>
        <fullName evidence="5">Flagellar hook-associated protein 3 FlgL</fullName>
    </submittedName>
</protein>
<dbReference type="PANTHER" id="PTHR42792:SF1">
    <property type="entry name" value="FLAGELLAR HOOK-ASSOCIATED PROTEIN 3"/>
    <property type="match status" value="1"/>
</dbReference>
<feature type="domain" description="Flagellin C-terminal" evidence="4">
    <location>
        <begin position="254"/>
        <end position="299"/>
    </location>
</feature>
<dbReference type="AlphaFoldDB" id="A0A3D9H5P2"/>
<dbReference type="SUPFAM" id="SSF64518">
    <property type="entry name" value="Phase 1 flagellin"/>
    <property type="match status" value="1"/>
</dbReference>
<evidence type="ECO:0000256" key="3">
    <source>
        <dbReference type="ARBA" id="ARBA00023143"/>
    </source>
</evidence>
<evidence type="ECO:0000259" key="4">
    <source>
        <dbReference type="Pfam" id="PF00700"/>
    </source>
</evidence>
<accession>A0A3D9H5P2</accession>
<dbReference type="InterPro" id="IPR001492">
    <property type="entry name" value="Flagellin"/>
</dbReference>
<comment type="subcellular location">
    <subcellularLocation>
        <location evidence="1">Bacterial flagellum</location>
    </subcellularLocation>
</comment>
<keyword evidence="5" id="KW-0969">Cilium</keyword>
<comment type="similarity">
    <text evidence="2">Belongs to the bacterial flagellin family.</text>
</comment>
<sequence length="299" mass="32186">MQRVSSFGNFQTLIDHSVKLQADVAQQQIRAGSGKKTDKYSEIADSTKLVLDLQQDLALSTQYAENANQVMPQLDTMYSSLTQAADILSSFRATLASGFNGDPNSISGIAVTAQAAQEKMVALLNANVAGNYVFGGTVTDRAPVDMSAYPVQTYPSSANTSYYGGNDKILSFTADTDYDVSYGITADNEAFEQALRAMNMIANLGTYDQNALQEAYDLTSNAIDANAELLAKTSANATSIDEALDMHTEYELFVETLLSDLTDVDAAEATAEMQALQTQLQASYTALSKSLSMSIMDYL</sequence>
<evidence type="ECO:0000256" key="2">
    <source>
        <dbReference type="ARBA" id="ARBA00005709"/>
    </source>
</evidence>
<name>A0A3D9H5P2_9PROT</name>
<proteinExistence type="inferred from homology"/>
<dbReference type="GO" id="GO:0005198">
    <property type="term" value="F:structural molecule activity"/>
    <property type="evidence" value="ECO:0007669"/>
    <property type="project" value="InterPro"/>
</dbReference>
<evidence type="ECO:0000256" key="1">
    <source>
        <dbReference type="ARBA" id="ARBA00004365"/>
    </source>
</evidence>
<gene>
    <name evidence="5" type="ORF">DFP90_11313</name>
</gene>